<dbReference type="EMBL" id="FOTL01000019">
    <property type="protein sequence ID" value="SFL57316.1"/>
    <property type="molecule type" value="Genomic_DNA"/>
</dbReference>
<sequence>MFDNVDDFKKKALDNKANLKFKNISIPIGDGEQDFRITGIGEKAIKIEKYVKYEDMMDAVMDGKDEGLEAIIMEFIEDFE</sequence>
<evidence type="ECO:0000313" key="1">
    <source>
        <dbReference type="EMBL" id="AMK15475.1"/>
    </source>
</evidence>
<dbReference type="PATRIC" id="fig|294671.3.peg.961"/>
<reference evidence="1 3" key="1">
    <citation type="journal article" date="2016" name="Genome Announc.">
        <title>Draft Genome Sequence of the Rumen Methanogen Methanobrevibacter olleyae YLM1.</title>
        <authorList>
            <person name="Kelly W.J."/>
            <person name="Li D."/>
            <person name="Lambie S.C."/>
            <person name="Cox F."/>
            <person name="Attwood G.T."/>
            <person name="Altermann E."/>
            <person name="Leahy S.C."/>
        </authorList>
    </citation>
    <scope>NUCLEOTIDE SEQUENCE [LARGE SCALE GENOMIC DNA]</scope>
    <source>
        <strain evidence="1 3">YLM1</strain>
    </source>
</reference>
<evidence type="ECO:0000313" key="4">
    <source>
        <dbReference type="Proteomes" id="UP000183442"/>
    </source>
</evidence>
<reference evidence="4" key="3">
    <citation type="submission" date="2016-10" db="EMBL/GenBank/DDBJ databases">
        <authorList>
            <person name="Varghese N."/>
        </authorList>
    </citation>
    <scope>NUCLEOTIDE SEQUENCE [LARGE SCALE GENOMIC DNA]</scope>
    <source>
        <strain evidence="4">DSM 16632</strain>
    </source>
</reference>
<organism evidence="1 3">
    <name type="scientific">Methanobrevibacter olleyae</name>
    <dbReference type="NCBI Taxonomy" id="294671"/>
    <lineage>
        <taxon>Archaea</taxon>
        <taxon>Methanobacteriati</taxon>
        <taxon>Methanobacteriota</taxon>
        <taxon>Methanomada group</taxon>
        <taxon>Methanobacteria</taxon>
        <taxon>Methanobacteriales</taxon>
        <taxon>Methanobacteriaceae</taxon>
        <taxon>Methanobrevibacter</taxon>
    </lineage>
</organism>
<evidence type="ECO:0000313" key="3">
    <source>
        <dbReference type="Proteomes" id="UP000066376"/>
    </source>
</evidence>
<dbReference type="KEGG" id="mol:YLM1_0918"/>
<dbReference type="GeneID" id="28489218"/>
<evidence type="ECO:0000313" key="2">
    <source>
        <dbReference type="EMBL" id="SFL57316.1"/>
    </source>
</evidence>
<proteinExistence type="predicted"/>
<reference evidence="3" key="2">
    <citation type="submission" date="2016-02" db="EMBL/GenBank/DDBJ databases">
        <title>The draft genome sequence of the rumen methanogen Methanobrevibacter olleyae YLM1.</title>
        <authorList>
            <consortium name="New Zealand Agricultural Greenhouse Gas Research Centre/Pastoral Greenhouse Gas Research Consortium"/>
            <person name="Kelly W.J."/>
            <person name="Li D."/>
            <person name="Lambie S.C."/>
            <person name="Attwood G.T."/>
            <person name="Altermann E."/>
            <person name="Leahy S.C."/>
        </authorList>
    </citation>
    <scope>NUCLEOTIDE SEQUENCE [LARGE SCALE GENOMIC DNA]</scope>
    <source>
        <strain evidence="3">YLM1</strain>
    </source>
</reference>
<keyword evidence="3" id="KW-1185">Reference proteome</keyword>
<dbReference type="EMBL" id="CP014265">
    <property type="protein sequence ID" value="AMK15475.1"/>
    <property type="molecule type" value="Genomic_DNA"/>
</dbReference>
<dbReference type="OrthoDB" id="76400at2157"/>
<dbReference type="RefSeq" id="WP_067146760.1">
    <property type="nucleotide sequence ID" value="NZ_CP014265.1"/>
</dbReference>
<dbReference type="Proteomes" id="UP000183442">
    <property type="component" value="Unassembled WGS sequence"/>
</dbReference>
<name>A0A126R1F9_METOL</name>
<dbReference type="STRING" id="294671.YLM1_0918"/>
<protein>
    <submittedName>
        <fullName evidence="1">Uncharacterized protein</fullName>
    </submittedName>
</protein>
<dbReference type="Proteomes" id="UP000066376">
    <property type="component" value="Chromosome"/>
</dbReference>
<reference evidence="2" key="4">
    <citation type="submission" date="2016-10" db="EMBL/GenBank/DDBJ databases">
        <authorList>
            <person name="de Groot N.N."/>
        </authorList>
    </citation>
    <scope>NUCLEOTIDE SEQUENCE [LARGE SCALE GENOMIC DNA]</scope>
    <source>
        <strain evidence="2">DSM 16632</strain>
    </source>
</reference>
<gene>
    <name evidence="2" type="ORF">SAMN02910297_01248</name>
    <name evidence="1" type="ORF">YLM1_0918</name>
</gene>
<dbReference type="AlphaFoldDB" id="A0A126R1F9"/>
<accession>A0A126R1F9</accession>